<reference evidence="1" key="1">
    <citation type="submission" date="2019-10" db="EMBL/GenBank/DDBJ databases">
        <title>Description of Paenibacillus glebae sp. nov.</title>
        <authorList>
            <person name="Carlier A."/>
            <person name="Qi S."/>
        </authorList>
    </citation>
    <scope>NUCLEOTIDE SEQUENCE</scope>
    <source>
        <strain evidence="1">LMG 31456</strain>
    </source>
</reference>
<proteinExistence type="predicted"/>
<sequence length="176" mass="19975">MKWLPRLLITTLLSVSVVVTLSLLPQLENGSNSAVFRSVKAQPVSEANIVDVMSKLQLHLRIRKVEVTHAIVSVDLISSPSSEKDEIVQDMYEIPRALFSRSTNINQVLVRVLDSGKSNTGNGTALLLATDARREKWLPSENVIPTRGIEEMEQYLQSHFRVTYTTRWRERFEIKS</sequence>
<dbReference type="Proteomes" id="UP000641588">
    <property type="component" value="Unassembled WGS sequence"/>
</dbReference>
<name>A0A972H2Q2_9BACL</name>
<gene>
    <name evidence="1" type="ORF">GC093_30685</name>
</gene>
<evidence type="ECO:0000313" key="2">
    <source>
        <dbReference type="Proteomes" id="UP000641588"/>
    </source>
</evidence>
<dbReference type="EMBL" id="WHOD01000119">
    <property type="protein sequence ID" value="NOU97560.1"/>
    <property type="molecule type" value="Genomic_DNA"/>
</dbReference>
<accession>A0A972H2Q2</accession>
<comment type="caution">
    <text evidence="1">The sequence shown here is derived from an EMBL/GenBank/DDBJ whole genome shotgun (WGS) entry which is preliminary data.</text>
</comment>
<keyword evidence="2" id="KW-1185">Reference proteome</keyword>
<evidence type="ECO:0000313" key="1">
    <source>
        <dbReference type="EMBL" id="NOU97560.1"/>
    </source>
</evidence>
<protein>
    <submittedName>
        <fullName evidence="1">Uncharacterized protein</fullName>
    </submittedName>
</protein>
<dbReference type="RefSeq" id="WP_171655815.1">
    <property type="nucleotide sequence ID" value="NZ_WHOD01000119.1"/>
</dbReference>
<organism evidence="1 2">
    <name type="scientific">Paenibacillus foliorum</name>
    <dbReference type="NCBI Taxonomy" id="2654974"/>
    <lineage>
        <taxon>Bacteria</taxon>
        <taxon>Bacillati</taxon>
        <taxon>Bacillota</taxon>
        <taxon>Bacilli</taxon>
        <taxon>Bacillales</taxon>
        <taxon>Paenibacillaceae</taxon>
        <taxon>Paenibacillus</taxon>
    </lineage>
</organism>
<dbReference type="AlphaFoldDB" id="A0A972H2Q2"/>